<dbReference type="Gene3D" id="1.20.1050.10">
    <property type="match status" value="1"/>
</dbReference>
<evidence type="ECO:0000259" key="6">
    <source>
        <dbReference type="PROSITE" id="PS50405"/>
    </source>
</evidence>
<dbReference type="Pfam" id="PF00043">
    <property type="entry name" value="GST_C"/>
    <property type="match status" value="1"/>
</dbReference>
<dbReference type="InterPro" id="IPR045074">
    <property type="entry name" value="GST_C_Tau"/>
</dbReference>
<name>A0A1S3AWC0_CUCME</name>
<reference evidence="9" key="2">
    <citation type="submission" date="2025-04" db="UniProtKB">
        <authorList>
            <consortium name="RefSeq"/>
        </authorList>
    </citation>
    <scope>IDENTIFICATION</scope>
</reference>
<dbReference type="FunFam" id="1.20.1050.10:FF:000012">
    <property type="entry name" value="Tau class glutathione S-transferase"/>
    <property type="match status" value="1"/>
</dbReference>
<dbReference type="SUPFAM" id="SSF52833">
    <property type="entry name" value="Thioredoxin-like"/>
    <property type="match status" value="1"/>
</dbReference>
<dbReference type="Gramene" id="MELO3C006353.2.1">
    <property type="protein sequence ID" value="MELO3C006353.2.1"/>
    <property type="gene ID" value="MELO3C006353.2"/>
</dbReference>
<dbReference type="InterPro" id="IPR036249">
    <property type="entry name" value="Thioredoxin-like_sf"/>
</dbReference>
<feature type="domain" description="GST C-terminal" evidence="6">
    <location>
        <begin position="86"/>
        <end position="211"/>
    </location>
</feature>
<keyword evidence="2" id="KW-0808">Transferase</keyword>
<dbReference type="GeneID" id="103483523"/>
<dbReference type="CDD" id="cd03185">
    <property type="entry name" value="GST_C_Tau"/>
    <property type="match status" value="1"/>
</dbReference>
<dbReference type="CDD" id="cd03058">
    <property type="entry name" value="GST_N_Tau"/>
    <property type="match status" value="1"/>
</dbReference>
<proteinExistence type="inferred from homology"/>
<dbReference type="InterPro" id="IPR004046">
    <property type="entry name" value="GST_C"/>
</dbReference>
<dbReference type="InterPro" id="IPR004045">
    <property type="entry name" value="Glutathione_S-Trfase_N"/>
</dbReference>
<feature type="domain" description="GST N-terminal" evidence="5">
    <location>
        <begin position="2"/>
        <end position="81"/>
    </location>
</feature>
<dbReference type="SUPFAM" id="SSF47616">
    <property type="entry name" value="GST C-terminal domain-like"/>
    <property type="match status" value="1"/>
</dbReference>
<evidence type="ECO:0000256" key="2">
    <source>
        <dbReference type="ARBA" id="ARBA00022679"/>
    </source>
</evidence>
<dbReference type="GO" id="GO:0004364">
    <property type="term" value="F:glutathione transferase activity"/>
    <property type="evidence" value="ECO:0007669"/>
    <property type="project" value="UniProtKB-EC"/>
</dbReference>
<protein>
    <recommendedName>
        <fullName evidence="1">glutathione transferase</fullName>
        <ecNumber evidence="1">2.5.1.18</ecNumber>
    </recommendedName>
</protein>
<gene>
    <name evidence="9" type="primary">LOC103483523</name>
    <name evidence="7" type="synonym">103483523</name>
</gene>
<dbReference type="GO" id="GO:0006749">
    <property type="term" value="P:glutathione metabolic process"/>
    <property type="evidence" value="ECO:0007669"/>
    <property type="project" value="InterPro"/>
</dbReference>
<dbReference type="OrthoDB" id="4951845at2759"/>
<comment type="similarity">
    <text evidence="4">Belongs to the GST superfamily.</text>
</comment>
<dbReference type="SFLD" id="SFLDG00358">
    <property type="entry name" value="Main_(cytGST)"/>
    <property type="match status" value="1"/>
</dbReference>
<dbReference type="Proteomes" id="UP001652600">
    <property type="component" value="Chromosome 6"/>
</dbReference>
<dbReference type="InParanoid" id="A0A1S3AWC0"/>
<dbReference type="Pfam" id="PF02798">
    <property type="entry name" value="GST_N"/>
    <property type="match status" value="1"/>
</dbReference>
<reference evidence="7" key="1">
    <citation type="submission" date="2023-03" db="UniProtKB">
        <authorList>
            <consortium name="EnsemblPlants"/>
        </authorList>
    </citation>
    <scope>IDENTIFICATION</scope>
</reference>
<dbReference type="SMR" id="A0A1S3AWC0"/>
<dbReference type="InterPro" id="IPR040079">
    <property type="entry name" value="Glutathione_S-Trfase"/>
</dbReference>
<evidence type="ECO:0000259" key="5">
    <source>
        <dbReference type="PROSITE" id="PS50404"/>
    </source>
</evidence>
<evidence type="ECO:0000256" key="3">
    <source>
        <dbReference type="ARBA" id="ARBA00047960"/>
    </source>
</evidence>
<sequence>MTEVKLHGTWPSPFSYRVIWALALKGISYEYIEEDLSNKSPLLLQYNPVHKKIPVLVHAGKPISESMIILQYIDETWPENPLLPSDPLQRAAARFWIKFIEDKSLVILGVSDILEGEEYKEKARKASLEVLKTVEEQALGDKKFFGGDEINMVDLAYGFLARWLPVVEEVVEVKILEPNTVPRLYAWAENFRQAAVIRDNLPDHDEMVSRLKFRREQRLQIGRKS</sequence>
<dbReference type="InterPro" id="IPR036282">
    <property type="entry name" value="Glutathione-S-Trfase_C_sf"/>
</dbReference>
<dbReference type="PROSITE" id="PS50404">
    <property type="entry name" value="GST_NTER"/>
    <property type="match status" value="1"/>
</dbReference>
<dbReference type="KEGG" id="cmo:103483523"/>
<dbReference type="InterPro" id="IPR010987">
    <property type="entry name" value="Glutathione-S-Trfase_C-like"/>
</dbReference>
<dbReference type="SFLD" id="SFLDS00019">
    <property type="entry name" value="Glutathione_Transferase_(cytos"/>
    <property type="match status" value="1"/>
</dbReference>
<dbReference type="InterPro" id="IPR045073">
    <property type="entry name" value="Omega/Tau-like"/>
</dbReference>
<dbReference type="PROSITE" id="PS50405">
    <property type="entry name" value="GST_CTER"/>
    <property type="match status" value="1"/>
</dbReference>
<evidence type="ECO:0000313" key="9">
    <source>
        <dbReference type="RefSeq" id="XP_008438426.1"/>
    </source>
</evidence>
<dbReference type="PANTHER" id="PTHR11260:SF679">
    <property type="entry name" value="GLUTATHIONE TRANSFERASE"/>
    <property type="match status" value="1"/>
</dbReference>
<dbReference type="RefSeq" id="XP_008438426.1">
    <property type="nucleotide sequence ID" value="XM_008440204.2"/>
</dbReference>
<evidence type="ECO:0000256" key="1">
    <source>
        <dbReference type="ARBA" id="ARBA00012452"/>
    </source>
</evidence>
<evidence type="ECO:0000313" key="8">
    <source>
        <dbReference type="Proteomes" id="UP001652600"/>
    </source>
</evidence>
<dbReference type="GO" id="GO:0005737">
    <property type="term" value="C:cytoplasm"/>
    <property type="evidence" value="ECO:0007669"/>
    <property type="project" value="TreeGrafter"/>
</dbReference>
<accession>A0A1S3AWC0</accession>
<dbReference type="FunFam" id="3.40.30.10:FF:000014">
    <property type="entry name" value="Tau class glutathione S-transferase"/>
    <property type="match status" value="1"/>
</dbReference>
<keyword evidence="8" id="KW-1185">Reference proteome</keyword>
<dbReference type="eggNOG" id="KOG0406">
    <property type="taxonomic scope" value="Eukaryota"/>
</dbReference>
<evidence type="ECO:0000313" key="7">
    <source>
        <dbReference type="EnsemblPlants" id="MELO3C006353.2.1"/>
    </source>
</evidence>
<dbReference type="PANTHER" id="PTHR11260">
    <property type="entry name" value="GLUTATHIONE S-TRANSFERASE, GST, SUPERFAMILY, GST DOMAIN CONTAINING"/>
    <property type="match status" value="1"/>
</dbReference>
<dbReference type="Gene3D" id="3.40.30.10">
    <property type="entry name" value="Glutaredoxin"/>
    <property type="match status" value="1"/>
</dbReference>
<dbReference type="SFLD" id="SFLDG01152">
    <property type="entry name" value="Main.3:_Omega-_and_Tau-like"/>
    <property type="match status" value="1"/>
</dbReference>
<comment type="catalytic activity">
    <reaction evidence="3">
        <text>RX + glutathione = an S-substituted glutathione + a halide anion + H(+)</text>
        <dbReference type="Rhea" id="RHEA:16437"/>
        <dbReference type="ChEBI" id="CHEBI:15378"/>
        <dbReference type="ChEBI" id="CHEBI:16042"/>
        <dbReference type="ChEBI" id="CHEBI:17792"/>
        <dbReference type="ChEBI" id="CHEBI:57925"/>
        <dbReference type="ChEBI" id="CHEBI:90779"/>
        <dbReference type="EC" id="2.5.1.18"/>
    </reaction>
</comment>
<evidence type="ECO:0000256" key="4">
    <source>
        <dbReference type="RuleBase" id="RU003494"/>
    </source>
</evidence>
<organism evidence="8 9">
    <name type="scientific">Cucumis melo</name>
    <name type="common">Muskmelon</name>
    <dbReference type="NCBI Taxonomy" id="3656"/>
    <lineage>
        <taxon>Eukaryota</taxon>
        <taxon>Viridiplantae</taxon>
        <taxon>Streptophyta</taxon>
        <taxon>Embryophyta</taxon>
        <taxon>Tracheophyta</taxon>
        <taxon>Spermatophyta</taxon>
        <taxon>Magnoliopsida</taxon>
        <taxon>eudicotyledons</taxon>
        <taxon>Gunneridae</taxon>
        <taxon>Pentapetalae</taxon>
        <taxon>rosids</taxon>
        <taxon>fabids</taxon>
        <taxon>Cucurbitales</taxon>
        <taxon>Cucurbitaceae</taxon>
        <taxon>Benincaseae</taxon>
        <taxon>Cucumis</taxon>
    </lineage>
</organism>
<dbReference type="EC" id="2.5.1.18" evidence="1"/>
<dbReference type="EnsemblPlants" id="MELO3C006353.2.1">
    <property type="protein sequence ID" value="MELO3C006353.2.1"/>
    <property type="gene ID" value="MELO3C006353.2"/>
</dbReference>
<dbReference type="AlphaFoldDB" id="A0A1S3AWC0"/>